<dbReference type="SUPFAM" id="SSF55718">
    <property type="entry name" value="SCP-like"/>
    <property type="match status" value="1"/>
</dbReference>
<evidence type="ECO:0000313" key="3">
    <source>
        <dbReference type="Proteomes" id="UP000198935"/>
    </source>
</evidence>
<dbReference type="AlphaFoldDB" id="A0A1H3UP23"/>
<gene>
    <name evidence="2" type="ORF">SAMN05421736_1245</name>
</gene>
<sequence>MYQILSSSVGRMKQSAHMQELLEKTKMVVCMICEDEQWVIHFDGKDINIDEVTETPADVVLEGNGEALQLLLTGEDFLLSMKKRGEIGVSGRLKDLLLLESLLYLSKKSR</sequence>
<dbReference type="EMBL" id="FNPI01000024">
    <property type="protein sequence ID" value="SDZ64117.1"/>
    <property type="molecule type" value="Genomic_DNA"/>
</dbReference>
<protein>
    <submittedName>
        <fullName evidence="2">SCP-2 sterol transfer family protein</fullName>
    </submittedName>
</protein>
<proteinExistence type="predicted"/>
<accession>A0A1H3UP23</accession>
<organism evidence="2 3">
    <name type="scientific">Evansella caseinilytica</name>
    <dbReference type="NCBI Taxonomy" id="1503961"/>
    <lineage>
        <taxon>Bacteria</taxon>
        <taxon>Bacillati</taxon>
        <taxon>Bacillota</taxon>
        <taxon>Bacilli</taxon>
        <taxon>Bacillales</taxon>
        <taxon>Bacillaceae</taxon>
        <taxon>Evansella</taxon>
    </lineage>
</organism>
<dbReference type="Proteomes" id="UP000198935">
    <property type="component" value="Unassembled WGS sequence"/>
</dbReference>
<dbReference type="InterPro" id="IPR036527">
    <property type="entry name" value="SCP2_sterol-bd_dom_sf"/>
</dbReference>
<feature type="domain" description="SCP2" evidence="1">
    <location>
        <begin position="14"/>
        <end position="91"/>
    </location>
</feature>
<evidence type="ECO:0000313" key="2">
    <source>
        <dbReference type="EMBL" id="SDZ64117.1"/>
    </source>
</evidence>
<reference evidence="3" key="1">
    <citation type="submission" date="2016-10" db="EMBL/GenBank/DDBJ databases">
        <authorList>
            <person name="Varghese N."/>
            <person name="Submissions S."/>
        </authorList>
    </citation>
    <scope>NUCLEOTIDE SEQUENCE [LARGE SCALE GENOMIC DNA]</scope>
    <source>
        <strain evidence="3">SP</strain>
    </source>
</reference>
<evidence type="ECO:0000259" key="1">
    <source>
        <dbReference type="Pfam" id="PF02036"/>
    </source>
</evidence>
<keyword evidence="3" id="KW-1185">Reference proteome</keyword>
<dbReference type="InterPro" id="IPR003033">
    <property type="entry name" value="SCP2_sterol-bd_dom"/>
</dbReference>
<dbReference type="Pfam" id="PF02036">
    <property type="entry name" value="SCP2"/>
    <property type="match status" value="1"/>
</dbReference>
<dbReference type="Gene3D" id="3.30.1050.10">
    <property type="entry name" value="SCP2 sterol-binding domain"/>
    <property type="match status" value="1"/>
</dbReference>
<name>A0A1H3UP23_9BACI</name>